<organism evidence="1 2">
    <name type="scientific">Kickxella alabastrina</name>
    <dbReference type="NCBI Taxonomy" id="61397"/>
    <lineage>
        <taxon>Eukaryota</taxon>
        <taxon>Fungi</taxon>
        <taxon>Fungi incertae sedis</taxon>
        <taxon>Zoopagomycota</taxon>
        <taxon>Kickxellomycotina</taxon>
        <taxon>Kickxellomycetes</taxon>
        <taxon>Kickxellales</taxon>
        <taxon>Kickxellaceae</taxon>
        <taxon>Kickxella</taxon>
    </lineage>
</organism>
<keyword evidence="2" id="KW-1185">Reference proteome</keyword>
<keyword evidence="1" id="KW-0067">ATP-binding</keyword>
<reference evidence="1" key="1">
    <citation type="submission" date="2022-07" db="EMBL/GenBank/DDBJ databases">
        <title>Phylogenomic reconstructions and comparative analyses of Kickxellomycotina fungi.</title>
        <authorList>
            <person name="Reynolds N.K."/>
            <person name="Stajich J.E."/>
            <person name="Barry K."/>
            <person name="Grigoriev I.V."/>
            <person name="Crous P."/>
            <person name="Smith M.E."/>
        </authorList>
    </citation>
    <scope>NUCLEOTIDE SEQUENCE</scope>
    <source>
        <strain evidence="1">Benny 63K</strain>
    </source>
</reference>
<protein>
    <submittedName>
        <fullName evidence="1">ATP-dependent 3'-5' DNA helicase</fullName>
    </submittedName>
</protein>
<sequence length="1096" mass="119163">MADRPPQQLVHLFRSVATLAVFVSLNSSSSSSVPIALSAVAAGVAQATGGLELTAQDMAVFRGLLGAQTIDLFWSTRARIEQDADADTANKNNYKNKNKRARPSYYLKETNRGGYNDGSVGERRNGDSDDECQLFFSLNVTSTARADNCQGQGRGSGRRKRATPKRQAAAAPNPVALIADLIDAFGAAVSREQSLDGWQQRLIQDNMPANTPHAADHVAEHPSRNDGPNNNSAPSICDFLAELRAADFYQNQIVEEATVVTPAVDAQYQPLVLSPPTPSPLPQSFPPAVGSDSIWDTLHSVRNIDQLYSHQAQAIGAILQGRSVVVSTATASGKSLIYQLSILHILNQTPSATFLLVFPTKALAQDQLAALRDLIHHTPGLHNVNVSTLDGDTPTMAGARSDIRQLASVILTNPDTLHAAMLPNARGWQPFWDRLRLVIIDEMHMYEGLFGQHVAHILARLRRLCTAHVQFVACSATASSDPSDHIRRLTHTPTPTVIDTNGSPHGPRHMIVWDTARGKHKRDFNDIAVICSRLLNAGLRSIVFCKYRQACELVYREIIDYLDANRGMHALKQQVLSYRAGYSAWERRQIEQAMFAGHTRMVVATSALELGIDIGSLDAVLIVGLPTSASALWQQIGRAGRQPQRSSLAMVIATTSVVDRAALKHPTHIFARNISAPIELAMEPSVTWAHLQCAAFERPINPTAAADQLFLKNMGTTPESLRNAAVLAEPAGFVLPWDHVSDRWICAMHFKPWPPLKVPIRSIQQQAEDIWQVILTASPSHGLRLLEEVDRERATYLLYEGGIFLHRGCTYSIDQVDVDLRVALVSESNVSWYTAQRDTCHVTPTMKLAATEIGRGGGGTLPAISDSALALSLSLPLSLHSSPSSCFTTPYLFGKLQVVTKVFGYIRIDARTKQTIEVVDRPSTLPSITLDVTGVWIDVPLSVATALSAANHNVEASIHAAQHALMYAMSKHVGCLVADLDTECKAPMMLRASSSTSSSSRQPRIVVFEKQPGTAGASYALEGPARRSLAHARDIVHCALGRISGCRCDNNSSDDDRDNGNGTGCFGCVCLRSGCTERNKCISKHGASLLLQKLLE</sequence>
<gene>
    <name evidence="1" type="primary">HRQ1_1</name>
    <name evidence="1" type="ORF">LPJ66_004983</name>
</gene>
<keyword evidence="1" id="KW-0347">Helicase</keyword>
<dbReference type="EMBL" id="JANBPG010000649">
    <property type="protein sequence ID" value="KAJ1894774.1"/>
    <property type="molecule type" value="Genomic_DNA"/>
</dbReference>
<keyword evidence="1" id="KW-0378">Hydrolase</keyword>
<comment type="caution">
    <text evidence="1">The sequence shown here is derived from an EMBL/GenBank/DDBJ whole genome shotgun (WGS) entry which is preliminary data.</text>
</comment>
<evidence type="ECO:0000313" key="2">
    <source>
        <dbReference type="Proteomes" id="UP001150581"/>
    </source>
</evidence>
<dbReference type="Proteomes" id="UP001150581">
    <property type="component" value="Unassembled WGS sequence"/>
</dbReference>
<name>A0ACC1IJS3_9FUNG</name>
<accession>A0ACC1IJS3</accession>
<keyword evidence="1" id="KW-0547">Nucleotide-binding</keyword>
<proteinExistence type="predicted"/>
<evidence type="ECO:0000313" key="1">
    <source>
        <dbReference type="EMBL" id="KAJ1894774.1"/>
    </source>
</evidence>